<keyword evidence="2" id="KW-1185">Reference proteome</keyword>
<dbReference type="Proteomes" id="UP001061991">
    <property type="component" value="Plasmid p_unnamed3"/>
</dbReference>
<sequence>MSRSKAPQPAPATFPFVEKITERQATFSRAESAIAAYLVTYLREIPFETAASISSKLKVSPMTVGRFLRSLGYENLAALKEELGSTIHQIAWLVGERYERIASAERSKHGKDDAVRDLSVSLDLELKAVISAYEQAGTPRFGEVAEIIAKTDRVYVAGFQSVRGLAMDFCLRLEYARPRVQFMDGASGTYSELFADETGQPVLIVVDVRRYATQAMLLARQASQAGMDLVIITDSVCYWAQELTDNVFGIETDVEMFWESNAPVTTFLGLLVDDVIRRLGPSVKKRGERLQKLQDNFGSYAD</sequence>
<accession>A0ACD4CVJ2</accession>
<geneLocation type="plasmid" evidence="1 2">
    <name>p_unnamed3</name>
</geneLocation>
<gene>
    <name evidence="1" type="ORF">N8E88_01970</name>
</gene>
<proteinExistence type="predicted"/>
<protein>
    <submittedName>
        <fullName evidence="1">MurR/RpiR family transcriptional regulator</fullName>
    </submittedName>
</protein>
<dbReference type="EMBL" id="CP104970">
    <property type="protein sequence ID" value="UXN57612.1"/>
    <property type="molecule type" value="Genomic_DNA"/>
</dbReference>
<keyword evidence="1" id="KW-0614">Plasmid</keyword>
<reference evidence="1" key="1">
    <citation type="submission" date="2022-09" db="EMBL/GenBank/DDBJ databases">
        <title>Interaction between co-microsymbionts with complementary sets of symbiotic genes in legume-rhizobium systems.</title>
        <authorList>
            <person name="Safronova V."/>
            <person name="Sazanova A."/>
            <person name="Afonin A."/>
            <person name="Chirak E."/>
        </authorList>
    </citation>
    <scope>NUCLEOTIDE SEQUENCE</scope>
    <source>
        <strain evidence="1">A18/3m</strain>
    </source>
</reference>
<evidence type="ECO:0000313" key="1">
    <source>
        <dbReference type="EMBL" id="UXN57612.1"/>
    </source>
</evidence>
<organism evidence="1 2">
    <name type="scientific">Phyllobacterium zundukense</name>
    <dbReference type="NCBI Taxonomy" id="1867719"/>
    <lineage>
        <taxon>Bacteria</taxon>
        <taxon>Pseudomonadati</taxon>
        <taxon>Pseudomonadota</taxon>
        <taxon>Alphaproteobacteria</taxon>
        <taxon>Hyphomicrobiales</taxon>
        <taxon>Phyllobacteriaceae</taxon>
        <taxon>Phyllobacterium</taxon>
    </lineage>
</organism>
<evidence type="ECO:0000313" key="2">
    <source>
        <dbReference type="Proteomes" id="UP001061991"/>
    </source>
</evidence>
<name>A0ACD4CVJ2_9HYPH</name>